<keyword evidence="4 6" id="KW-0472">Membrane</keyword>
<dbReference type="PANTHER" id="PTHR10231">
    <property type="entry name" value="NUCLEOTIDE-SUGAR TRANSMEMBRANE TRANSPORTER"/>
    <property type="match status" value="1"/>
</dbReference>
<evidence type="ECO:0000256" key="6">
    <source>
        <dbReference type="SAM" id="Phobius"/>
    </source>
</evidence>
<feature type="transmembrane region" description="Helical" evidence="6">
    <location>
        <begin position="303"/>
        <end position="320"/>
    </location>
</feature>
<dbReference type="SUPFAM" id="SSF103481">
    <property type="entry name" value="Multidrug resistance efflux transporter EmrE"/>
    <property type="match status" value="1"/>
</dbReference>
<reference evidence="7" key="1">
    <citation type="submission" date="2022-07" db="EMBL/GenBank/DDBJ databases">
        <title>Genome analysis of Parmales, a sister group of diatoms, reveals the evolutionary specialization of diatoms from phago-mixotrophs to photoautotrophs.</title>
        <authorList>
            <person name="Ban H."/>
            <person name="Sato S."/>
            <person name="Yoshikawa S."/>
            <person name="Kazumasa Y."/>
            <person name="Nakamura Y."/>
            <person name="Ichinomiya M."/>
            <person name="Saitoh K."/>
            <person name="Sato N."/>
            <person name="Blanc-Mathieu R."/>
            <person name="Endo H."/>
            <person name="Kuwata A."/>
            <person name="Ogata H."/>
        </authorList>
    </citation>
    <scope>NUCLEOTIDE SEQUENCE</scope>
</reference>
<protein>
    <submittedName>
        <fullName evidence="7">Uncharacterized protein</fullName>
    </submittedName>
</protein>
<evidence type="ECO:0000256" key="5">
    <source>
        <dbReference type="SAM" id="MobiDB-lite"/>
    </source>
</evidence>
<keyword evidence="8" id="KW-1185">Reference proteome</keyword>
<evidence type="ECO:0000256" key="3">
    <source>
        <dbReference type="ARBA" id="ARBA00022989"/>
    </source>
</evidence>
<dbReference type="GO" id="GO:0000139">
    <property type="term" value="C:Golgi membrane"/>
    <property type="evidence" value="ECO:0007669"/>
    <property type="project" value="InterPro"/>
</dbReference>
<evidence type="ECO:0000256" key="1">
    <source>
        <dbReference type="ARBA" id="ARBA00004141"/>
    </source>
</evidence>
<comment type="subcellular location">
    <subcellularLocation>
        <location evidence="1">Membrane</location>
        <topology evidence="1">Multi-pass membrane protein</topology>
    </subcellularLocation>
</comment>
<feature type="compositionally biased region" description="Gly residues" evidence="5">
    <location>
        <begin position="47"/>
        <end position="57"/>
    </location>
</feature>
<evidence type="ECO:0000313" key="8">
    <source>
        <dbReference type="Proteomes" id="UP001165082"/>
    </source>
</evidence>
<keyword evidence="3 6" id="KW-1133">Transmembrane helix</keyword>
<accession>A0A9W7CJB3</accession>
<dbReference type="GO" id="GO:0015165">
    <property type="term" value="F:pyrimidine nucleotide-sugar transmembrane transporter activity"/>
    <property type="evidence" value="ECO:0007669"/>
    <property type="project" value="InterPro"/>
</dbReference>
<dbReference type="Pfam" id="PF04142">
    <property type="entry name" value="Nuc_sug_transp"/>
    <property type="match status" value="1"/>
</dbReference>
<sequence>MAAKKINDTNSGKGDSSKTFSFSSTAANSDIKVAADVNKGLRQTGVKSGGESGGKSGGKSSASSTGRSDDLTLQAMLYMGLLAIQFAVQPVFSAKYKPGPGIDKTLVVMCTEFLKCCIAIFMLFSSSPTTRDFRAVISTWTLQDWIKTSGLPAVLYAVQNVFLLLAYENLTAVEFSVINQTKTVSAAVFCFVLMGRRQTAIQMSALLMLGVGAICIEGTIDVSGAVKSLYETGTLGSGTGNVTDFDANRMFKGVVPCLIASGISGLAGAITQKILQAGKGGKALGGILVGLVTKYAGSVRKGFALIGGILLTAMMQSFAYDKKLTANQEIGGILAVCAMYTHANFGEGWKDKYKIDKKRTQKKTQREINVGGKKLFDVNNKGGGNKVKEQ</sequence>
<feature type="transmembrane region" description="Helical" evidence="6">
    <location>
        <begin position="75"/>
        <end position="94"/>
    </location>
</feature>
<dbReference type="InterPro" id="IPR037185">
    <property type="entry name" value="EmrE-like"/>
</dbReference>
<dbReference type="AlphaFoldDB" id="A0A9W7CJB3"/>
<name>A0A9W7CJB3_9STRA</name>
<feature type="transmembrane region" description="Helical" evidence="6">
    <location>
        <begin position="106"/>
        <end position="124"/>
    </location>
</feature>
<dbReference type="InterPro" id="IPR007271">
    <property type="entry name" value="Nuc_sug_transpt"/>
</dbReference>
<dbReference type="OrthoDB" id="408493at2759"/>
<organism evidence="7 8">
    <name type="scientific">Triparma retinervis</name>
    <dbReference type="NCBI Taxonomy" id="2557542"/>
    <lineage>
        <taxon>Eukaryota</taxon>
        <taxon>Sar</taxon>
        <taxon>Stramenopiles</taxon>
        <taxon>Ochrophyta</taxon>
        <taxon>Bolidophyceae</taxon>
        <taxon>Parmales</taxon>
        <taxon>Triparmaceae</taxon>
        <taxon>Triparma</taxon>
    </lineage>
</organism>
<dbReference type="Proteomes" id="UP001165082">
    <property type="component" value="Unassembled WGS sequence"/>
</dbReference>
<feature type="compositionally biased region" description="Low complexity" evidence="5">
    <location>
        <begin position="11"/>
        <end position="22"/>
    </location>
</feature>
<gene>
    <name evidence="7" type="ORF">TrRE_jg5652</name>
</gene>
<evidence type="ECO:0000256" key="4">
    <source>
        <dbReference type="ARBA" id="ARBA00023136"/>
    </source>
</evidence>
<keyword evidence="2 6" id="KW-0812">Transmembrane</keyword>
<comment type="caution">
    <text evidence="7">The sequence shown here is derived from an EMBL/GenBank/DDBJ whole genome shotgun (WGS) entry which is preliminary data.</text>
</comment>
<evidence type="ECO:0000256" key="2">
    <source>
        <dbReference type="ARBA" id="ARBA00022692"/>
    </source>
</evidence>
<evidence type="ECO:0000313" key="7">
    <source>
        <dbReference type="EMBL" id="GMI07206.1"/>
    </source>
</evidence>
<feature type="region of interest" description="Disordered" evidence="5">
    <location>
        <begin position="1"/>
        <end position="22"/>
    </location>
</feature>
<proteinExistence type="predicted"/>
<feature type="region of interest" description="Disordered" evidence="5">
    <location>
        <begin position="42"/>
        <end position="67"/>
    </location>
</feature>
<dbReference type="EMBL" id="BRXZ01000195">
    <property type="protein sequence ID" value="GMI07206.1"/>
    <property type="molecule type" value="Genomic_DNA"/>
</dbReference>